<protein>
    <recommendedName>
        <fullName evidence="3">DUF3006 domain-containing protein</fullName>
    </recommendedName>
</protein>
<gene>
    <name evidence="1" type="ORF">L21_2330</name>
</gene>
<accession>A0A1M4MNJ5</accession>
<dbReference type="AlphaFoldDB" id="A0A1M4MNJ5"/>
<dbReference type="OrthoDB" id="107717at2157"/>
<dbReference type="EMBL" id="FMID01000055">
    <property type="protein sequence ID" value="SCL76400.1"/>
    <property type="molecule type" value="Genomic_DNA"/>
</dbReference>
<organism evidence="1 2">
    <name type="scientific">Methanoculleus chikugoensis</name>
    <dbReference type="NCBI Taxonomy" id="118126"/>
    <lineage>
        <taxon>Archaea</taxon>
        <taxon>Methanobacteriati</taxon>
        <taxon>Methanobacteriota</taxon>
        <taxon>Stenosarchaea group</taxon>
        <taxon>Methanomicrobia</taxon>
        <taxon>Methanomicrobiales</taxon>
        <taxon>Methanomicrobiaceae</taxon>
        <taxon>Methanoculleus</taxon>
    </lineage>
</organism>
<dbReference type="STRING" id="118126.L21_2330"/>
<dbReference type="InterPro" id="IPR021377">
    <property type="entry name" value="DUF3006"/>
</dbReference>
<reference evidence="1 2" key="1">
    <citation type="submission" date="2016-08" db="EMBL/GenBank/DDBJ databases">
        <authorList>
            <person name="Seilhamer J.J."/>
        </authorList>
    </citation>
    <scope>NUCLEOTIDE SEQUENCE [LARGE SCALE GENOMIC DNA]</scope>
    <source>
        <strain evidence="1">L21-II-0</strain>
    </source>
</reference>
<dbReference type="Gene3D" id="6.20.120.50">
    <property type="match status" value="1"/>
</dbReference>
<evidence type="ECO:0000313" key="1">
    <source>
        <dbReference type="EMBL" id="SCL76400.1"/>
    </source>
</evidence>
<sequence>MMAEDESAFRVSLDRVEEGLAVLLLREDESIRFTLPRSLLPAGTREGDILEVAIRRDVAATEEARRRVAERIARLRAKHEG</sequence>
<dbReference type="Proteomes" id="UP000184671">
    <property type="component" value="Unassembled WGS sequence"/>
</dbReference>
<dbReference type="Pfam" id="PF11213">
    <property type="entry name" value="DUF3006"/>
    <property type="match status" value="1"/>
</dbReference>
<evidence type="ECO:0008006" key="3">
    <source>
        <dbReference type="Google" id="ProtNLM"/>
    </source>
</evidence>
<name>A0A1M4MNJ5_9EURY</name>
<proteinExistence type="predicted"/>
<dbReference type="RefSeq" id="WP_074370608.1">
    <property type="nucleotide sequence ID" value="NZ_FMID01000055.1"/>
</dbReference>
<evidence type="ECO:0000313" key="2">
    <source>
        <dbReference type="Proteomes" id="UP000184671"/>
    </source>
</evidence>